<dbReference type="RefSeq" id="WP_036841469.1">
    <property type="nucleotide sequence ID" value="NZ_CAWLUD010000103.1"/>
</dbReference>
<dbReference type="EMBL" id="JGVH01000103">
    <property type="protein sequence ID" value="KER01145.1"/>
    <property type="molecule type" value="Genomic_DNA"/>
</dbReference>
<dbReference type="Gene3D" id="2.30.110.20">
    <property type="entry name" value="Hcp1-like"/>
    <property type="match status" value="1"/>
</dbReference>
<sequence length="159" mass="17651">MANLIYLTLKGRKQGLISAGCSSIDSIGNKGQVNHTDQILVYSLSHSISREQNVSHHPIVIKKPIDKSSPLLGLAISDNEVLDAIFECYRTNQSGAQELYYTIKVVDATISDLTATHPHNITHTGSEPQETLSLRYKSITWTHHIAGTSAYSIWDDRNY</sequence>
<comment type="caution">
    <text evidence="1">The sequence shown here is derived from an EMBL/GenBank/DDBJ whole genome shotgun (WGS) entry which is preliminary data.</text>
</comment>
<dbReference type="InterPro" id="IPR036624">
    <property type="entry name" value="Hcp1-lik_sf"/>
</dbReference>
<proteinExistence type="predicted"/>
<dbReference type="PATRIC" id="fig|1393735.3.peg.4368"/>
<dbReference type="NCBIfam" id="TIGR03344">
    <property type="entry name" value="VI_effect_Hcp1"/>
    <property type="match status" value="1"/>
</dbReference>
<dbReference type="InterPro" id="IPR052947">
    <property type="entry name" value="T6SS_Hcp1_domain"/>
</dbReference>
<gene>
    <name evidence="1" type="ORF">MEG1DRAFT_04264</name>
</gene>
<protein>
    <submittedName>
        <fullName evidence="1">Type VI secretion system effector, Hcp1 family</fullName>
    </submittedName>
</protein>
<accession>A0A081RR42</accession>
<organism evidence="1 2">
    <name type="scientific">Photorhabdus temperata subsp. temperata Meg1</name>
    <dbReference type="NCBI Taxonomy" id="1393735"/>
    <lineage>
        <taxon>Bacteria</taxon>
        <taxon>Pseudomonadati</taxon>
        <taxon>Pseudomonadota</taxon>
        <taxon>Gammaproteobacteria</taxon>
        <taxon>Enterobacterales</taxon>
        <taxon>Morganellaceae</taxon>
        <taxon>Photorhabdus</taxon>
    </lineage>
</organism>
<reference evidence="1 2" key="1">
    <citation type="submission" date="2014-03" db="EMBL/GenBank/DDBJ databases">
        <title>Draft Genome of Photorhabdus temperata Meg1.</title>
        <authorList>
            <person name="Hurst S.G.IV."/>
            <person name="Morris K."/>
            <person name="Thomas K."/>
            <person name="Tisa L.S."/>
        </authorList>
    </citation>
    <scope>NUCLEOTIDE SEQUENCE [LARGE SCALE GENOMIC DNA]</scope>
    <source>
        <strain evidence="1 2">Meg1</strain>
    </source>
</reference>
<evidence type="ECO:0000313" key="1">
    <source>
        <dbReference type="EMBL" id="KER01145.1"/>
    </source>
</evidence>
<dbReference type="Proteomes" id="UP000028002">
    <property type="component" value="Unassembled WGS sequence"/>
</dbReference>
<dbReference type="PANTHER" id="PTHR34319">
    <property type="entry name" value="MAJOR EXPORTED PROTEIN"/>
    <property type="match status" value="1"/>
</dbReference>
<dbReference type="AlphaFoldDB" id="A0A081RR42"/>
<name>A0A081RR42_PHOTE</name>
<dbReference type="PANTHER" id="PTHR34319:SF7">
    <property type="entry name" value="HNH ENDONUCLEASE DOMAIN-CONTAINING PROTEIN"/>
    <property type="match status" value="1"/>
</dbReference>
<dbReference type="Pfam" id="PF05638">
    <property type="entry name" value="T6SS_HCP"/>
    <property type="match status" value="1"/>
</dbReference>
<dbReference type="InterPro" id="IPR008514">
    <property type="entry name" value="T6SS_Hcp"/>
</dbReference>
<dbReference type="SUPFAM" id="SSF141452">
    <property type="entry name" value="Hcp1-like"/>
    <property type="match status" value="1"/>
</dbReference>
<evidence type="ECO:0000313" key="2">
    <source>
        <dbReference type="Proteomes" id="UP000028002"/>
    </source>
</evidence>